<accession>A0ABW9GGK8</accession>
<evidence type="ECO:0000256" key="1">
    <source>
        <dbReference type="SAM" id="Phobius"/>
    </source>
</evidence>
<sequence>MPRRTRGGWRARMAERRVRPGDGRPLAPFRWWQTLSRSLFLLTLPTSATSPTRYAIDVRTLGDREDGEIRARLYRDGALQAVSRLPARFPVPGGHIEVAARASGLRRCHFVSSSGQERALTPHPRSGEGLRARLDRTHPRVSRAIGVASAVIVTIGACLTVPQVIEAVSRIPLIADSLGTFVSPLHLPPAMNAAITVAVVIASGERALRLRSSWLDELAT</sequence>
<keyword evidence="3" id="KW-1185">Reference proteome</keyword>
<dbReference type="Proteomes" id="UP001630303">
    <property type="component" value="Unassembled WGS sequence"/>
</dbReference>
<organism evidence="2 3">
    <name type="scientific">Microbacterium mcarthurae</name>
    <dbReference type="NCBI Taxonomy" id="3035918"/>
    <lineage>
        <taxon>Bacteria</taxon>
        <taxon>Bacillati</taxon>
        <taxon>Actinomycetota</taxon>
        <taxon>Actinomycetes</taxon>
        <taxon>Micrococcales</taxon>
        <taxon>Microbacteriaceae</taxon>
        <taxon>Microbacterium</taxon>
    </lineage>
</organism>
<evidence type="ECO:0000313" key="2">
    <source>
        <dbReference type="EMBL" id="MFM2720326.1"/>
    </source>
</evidence>
<keyword evidence="1" id="KW-1133">Transmembrane helix</keyword>
<dbReference type="RefSeq" id="WP_375095128.1">
    <property type="nucleotide sequence ID" value="NZ_JAROCE010000002.1"/>
</dbReference>
<evidence type="ECO:0000313" key="3">
    <source>
        <dbReference type="Proteomes" id="UP001630303"/>
    </source>
</evidence>
<name>A0ABW9GGK8_9MICO</name>
<feature type="transmembrane region" description="Helical" evidence="1">
    <location>
        <begin position="185"/>
        <end position="204"/>
    </location>
</feature>
<gene>
    <name evidence="2" type="ORF">P5G46_07405</name>
</gene>
<proteinExistence type="predicted"/>
<reference evidence="2 3" key="1">
    <citation type="submission" date="2023-03" db="EMBL/GenBank/DDBJ databases">
        <title>MT1 and MT2 Draft Genomes of Novel Species.</title>
        <authorList>
            <person name="Venkateswaran K."/>
        </authorList>
    </citation>
    <scope>NUCLEOTIDE SEQUENCE [LARGE SCALE GENOMIC DNA]</scope>
    <source>
        <strain evidence="2 3">IF8SW-P5</strain>
    </source>
</reference>
<protein>
    <submittedName>
        <fullName evidence="2">Uncharacterized protein</fullName>
    </submittedName>
</protein>
<keyword evidence="1" id="KW-0472">Membrane</keyword>
<dbReference type="EMBL" id="JAROCE010000002">
    <property type="protein sequence ID" value="MFM2720326.1"/>
    <property type="molecule type" value="Genomic_DNA"/>
</dbReference>
<comment type="caution">
    <text evidence="2">The sequence shown here is derived from an EMBL/GenBank/DDBJ whole genome shotgun (WGS) entry which is preliminary data.</text>
</comment>
<keyword evidence="1" id="KW-0812">Transmembrane</keyword>
<feature type="transmembrane region" description="Helical" evidence="1">
    <location>
        <begin position="141"/>
        <end position="165"/>
    </location>
</feature>